<comment type="caution">
    <text evidence="3">The sequence shown here is derived from an EMBL/GenBank/DDBJ whole genome shotgun (WGS) entry which is preliminary data.</text>
</comment>
<dbReference type="InterPro" id="IPR027417">
    <property type="entry name" value="P-loop_NTPase"/>
</dbReference>
<evidence type="ECO:0000259" key="2">
    <source>
        <dbReference type="Pfam" id="PF12770"/>
    </source>
</evidence>
<feature type="compositionally biased region" description="Pro residues" evidence="1">
    <location>
        <begin position="719"/>
        <end position="732"/>
    </location>
</feature>
<gene>
    <name evidence="3" type="ORF">GCM10009827_009940</name>
</gene>
<dbReference type="RefSeq" id="WP_344499916.1">
    <property type="nucleotide sequence ID" value="NZ_BAAAQD010000001.1"/>
</dbReference>
<proteinExistence type="predicted"/>
<feature type="compositionally biased region" description="Pro residues" evidence="1">
    <location>
        <begin position="659"/>
        <end position="709"/>
    </location>
</feature>
<protein>
    <recommendedName>
        <fullName evidence="2">CHAT domain-containing protein</fullName>
    </recommendedName>
</protein>
<feature type="domain" description="CHAT" evidence="2">
    <location>
        <begin position="116"/>
        <end position="267"/>
    </location>
</feature>
<dbReference type="EMBL" id="BAAAQD010000001">
    <property type="protein sequence ID" value="GAA1501264.1"/>
    <property type="molecule type" value="Genomic_DNA"/>
</dbReference>
<dbReference type="Gene3D" id="3.40.50.300">
    <property type="entry name" value="P-loop containing nucleotide triphosphate hydrolases"/>
    <property type="match status" value="1"/>
</dbReference>
<dbReference type="Pfam" id="PF12770">
    <property type="entry name" value="CHAT"/>
    <property type="match status" value="1"/>
</dbReference>
<feature type="region of interest" description="Disordered" evidence="1">
    <location>
        <begin position="652"/>
        <end position="764"/>
    </location>
</feature>
<evidence type="ECO:0000313" key="3">
    <source>
        <dbReference type="EMBL" id="GAA1501264.1"/>
    </source>
</evidence>
<dbReference type="InterPro" id="IPR024983">
    <property type="entry name" value="CHAT_dom"/>
</dbReference>
<dbReference type="PRINTS" id="PR01217">
    <property type="entry name" value="PRICHEXTENSN"/>
</dbReference>
<name>A0ABN1ZMS5_9ACTN</name>
<feature type="region of interest" description="Disordered" evidence="1">
    <location>
        <begin position="269"/>
        <end position="296"/>
    </location>
</feature>
<dbReference type="Proteomes" id="UP001501470">
    <property type="component" value="Unassembled WGS sequence"/>
</dbReference>
<evidence type="ECO:0000256" key="1">
    <source>
        <dbReference type="SAM" id="MobiDB-lite"/>
    </source>
</evidence>
<sequence>MELILKAIDVRGRHAWRWLLTDAAGNVLGDHTVRVDRSAWQAAGMDDLHRLVRHGGGSAVLDGFGEWLGREVLGEGIGRAIVAARPATVWVEAAPLVDPGPLELAHVAGVPLAARGDIALVFRAAGAGQDKRPVGARLRMLAVFSQPTATTALALRHERFALSRLVRRLAAHERKAIDLEVLQYGATRQELINKMWLRQGPDVLHISAHGTAGGLVLESETGGRDLVGTDDLVELLRPGKNQLKLVVLSACESGAGLAEAAAWAGLACGPDEPDGGPSGRDLAGWDLPGPGPGGLERGPVRWAGSSLAHVIARELGAAVLAMRFPVSDEYAIALAREVYTGLFTFELPVAAAVARAVPAAAGMTPTPDRPAISIAVPTLHGAATAALPLVPPAAGPVLDPAQAPMAGFPAEPESFVGRTAVLISAGRALSAGSGFTTVLLDGEAGVGKTACALELAYGRHDTFAASAYWAAPPPDGFAGALLGLARSLERQLQPYGFAMAEAVESVAGLHAFLPQLTKLLADRGLLIVLDGLESLLTPEGRWRDPRWADLIGALTGHRGESRAILTSRVAPVDLQRPDVCRHRLLGLDLIESLQLMRELPGLSGLLPAGAGEHRSGQAGPGGDRARCRRILGTTRGIPQLIMQAEAKLAIGVPDGPWEPIAPPPDEPEPTPPWMPPVEPPPAQPRTSTPPPVDPPPNSSPPLTSPPPYTSTPHTSTPPYTSPPPLTSPPPHTSTPYTSTPPYGYALPLPDEAPPMPAAPQSPAAPPAALIDAVVAARTGAIAGMQVAPAARSRLERTIRSTAGVADREQTLAVGRLPVGAGLLLTDAALYWLDKDRGSVVIAVPYRAFPGRTFRSVASIAGAPPTHVDLGDGIPRSAGGAAANLMDLLSAMQAELRATS</sequence>
<keyword evidence="4" id="KW-1185">Reference proteome</keyword>
<feature type="compositionally biased region" description="Pro residues" evidence="1">
    <location>
        <begin position="750"/>
        <end position="764"/>
    </location>
</feature>
<reference evidence="3 4" key="1">
    <citation type="journal article" date="2019" name="Int. J. Syst. Evol. Microbiol.">
        <title>The Global Catalogue of Microorganisms (GCM) 10K type strain sequencing project: providing services to taxonomists for standard genome sequencing and annotation.</title>
        <authorList>
            <consortium name="The Broad Institute Genomics Platform"/>
            <consortium name="The Broad Institute Genome Sequencing Center for Infectious Disease"/>
            <person name="Wu L."/>
            <person name="Ma J."/>
        </authorList>
    </citation>
    <scope>NUCLEOTIDE SEQUENCE [LARGE SCALE GENOMIC DNA]</scope>
    <source>
        <strain evidence="3 4">JCM 15933</strain>
    </source>
</reference>
<organism evidence="3 4">
    <name type="scientific">Dactylosporangium maewongense</name>
    <dbReference type="NCBI Taxonomy" id="634393"/>
    <lineage>
        <taxon>Bacteria</taxon>
        <taxon>Bacillati</taxon>
        <taxon>Actinomycetota</taxon>
        <taxon>Actinomycetes</taxon>
        <taxon>Micromonosporales</taxon>
        <taxon>Micromonosporaceae</taxon>
        <taxon>Dactylosporangium</taxon>
    </lineage>
</organism>
<dbReference type="SUPFAM" id="SSF52540">
    <property type="entry name" value="P-loop containing nucleoside triphosphate hydrolases"/>
    <property type="match status" value="1"/>
</dbReference>
<evidence type="ECO:0000313" key="4">
    <source>
        <dbReference type="Proteomes" id="UP001501470"/>
    </source>
</evidence>
<accession>A0ABN1ZMS5</accession>
<feature type="compositionally biased region" description="Low complexity" evidence="1">
    <location>
        <begin position="733"/>
        <end position="742"/>
    </location>
</feature>